<dbReference type="OrthoDB" id="24822at2759"/>
<evidence type="ECO:0000256" key="1">
    <source>
        <dbReference type="SAM" id="MobiDB-lite"/>
    </source>
</evidence>
<keyword evidence="3" id="KW-1185">Reference proteome</keyword>
<name>A0A5N6RD18_9ROSI</name>
<reference evidence="2 3" key="1">
    <citation type="submission" date="2019-06" db="EMBL/GenBank/DDBJ databases">
        <title>A chromosomal-level reference genome of Carpinus fangiana (Coryloideae, Betulaceae).</title>
        <authorList>
            <person name="Yang X."/>
            <person name="Wang Z."/>
            <person name="Zhang L."/>
            <person name="Hao G."/>
            <person name="Liu J."/>
            <person name="Yang Y."/>
        </authorList>
    </citation>
    <scope>NUCLEOTIDE SEQUENCE [LARGE SCALE GENOMIC DNA]</scope>
    <source>
        <strain evidence="2">Cfa_2016G</strain>
        <tissue evidence="2">Leaf</tissue>
    </source>
</reference>
<dbReference type="EMBL" id="CM017326">
    <property type="protein sequence ID" value="KAE8076883.1"/>
    <property type="molecule type" value="Genomic_DNA"/>
</dbReference>
<dbReference type="AlphaFoldDB" id="A0A5N6RD18"/>
<feature type="compositionally biased region" description="Polar residues" evidence="1">
    <location>
        <begin position="33"/>
        <end position="43"/>
    </location>
</feature>
<dbReference type="Proteomes" id="UP000327013">
    <property type="component" value="Chromosome 6"/>
</dbReference>
<evidence type="ECO:0000313" key="3">
    <source>
        <dbReference type="Proteomes" id="UP000327013"/>
    </source>
</evidence>
<accession>A0A5N6RD18</accession>
<organism evidence="2 3">
    <name type="scientific">Carpinus fangiana</name>
    <dbReference type="NCBI Taxonomy" id="176857"/>
    <lineage>
        <taxon>Eukaryota</taxon>
        <taxon>Viridiplantae</taxon>
        <taxon>Streptophyta</taxon>
        <taxon>Embryophyta</taxon>
        <taxon>Tracheophyta</taxon>
        <taxon>Spermatophyta</taxon>
        <taxon>Magnoliopsida</taxon>
        <taxon>eudicotyledons</taxon>
        <taxon>Gunneridae</taxon>
        <taxon>Pentapetalae</taxon>
        <taxon>rosids</taxon>
        <taxon>fabids</taxon>
        <taxon>Fagales</taxon>
        <taxon>Betulaceae</taxon>
        <taxon>Carpinus</taxon>
    </lineage>
</organism>
<protein>
    <submittedName>
        <fullName evidence="2">Uncharacterized protein</fullName>
    </submittedName>
</protein>
<feature type="region of interest" description="Disordered" evidence="1">
    <location>
        <begin position="1"/>
        <end position="87"/>
    </location>
</feature>
<sequence>MRHKDESDNATCMPEDKLSSQDQNQGKVEEIENNTQQSDTPSVVNMPASDEPKALDQDSSSEHIEVAAPPPSVSPQLKNQRVKGGSGSFARFLCLN</sequence>
<feature type="compositionally biased region" description="Basic and acidic residues" evidence="1">
    <location>
        <begin position="50"/>
        <end position="65"/>
    </location>
</feature>
<proteinExistence type="predicted"/>
<evidence type="ECO:0000313" key="2">
    <source>
        <dbReference type="EMBL" id="KAE8076883.1"/>
    </source>
</evidence>
<gene>
    <name evidence="2" type="ORF">FH972_015505</name>
</gene>